<evidence type="ECO:0000313" key="1">
    <source>
        <dbReference type="EMBL" id="MBI6882468.1"/>
    </source>
</evidence>
<gene>
    <name evidence="1" type="ORF">JEU22_00925</name>
</gene>
<evidence type="ECO:0008006" key="3">
    <source>
        <dbReference type="Google" id="ProtNLM"/>
    </source>
</evidence>
<protein>
    <recommendedName>
        <fullName evidence="3">ATP-grasp domain-containing protein</fullName>
    </recommendedName>
</protein>
<comment type="caution">
    <text evidence="1">The sequence shown here is derived from an EMBL/GenBank/DDBJ whole genome shotgun (WGS) entry which is preliminary data.</text>
</comment>
<proteinExistence type="predicted"/>
<sequence length="274" mass="30593">MSFEIDLLDLALPEPDPMIKEKVMARCASAPTAYENWAPAVAKASVSAPDTVAVPMGFELQEAILENLEMPPEAIENLHAIVKAVEAMGAKHGFPLFMKTSFTSKKQDWVESCCLESSDPGVVLNQLANIVGFQGFSPYVVSPSLLIREMLETAPVFHAFNEMPVTQEFRLFADKGKVLGYQPYWPAESIQNPSVQDWEPKLKKISRLGEKDLDHLVAMAANVTKELEGEWSVDFLKDRHGKWWLIDMAEGALSYRNEKEYTKLAEPDQSPSFG</sequence>
<dbReference type="Proteomes" id="UP000637061">
    <property type="component" value="Unassembled WGS sequence"/>
</dbReference>
<dbReference type="RefSeq" id="WP_198746085.1">
    <property type="nucleotide sequence ID" value="NZ_JAEHTE010000001.1"/>
</dbReference>
<dbReference type="EMBL" id="JAEHTE010000001">
    <property type="protein sequence ID" value="MBI6882468.1"/>
    <property type="molecule type" value="Genomic_DNA"/>
</dbReference>
<organism evidence="1 2">
    <name type="scientific">Pseudomonas putida</name>
    <name type="common">Arthrobacter siderocapsulatus</name>
    <dbReference type="NCBI Taxonomy" id="303"/>
    <lineage>
        <taxon>Bacteria</taxon>
        <taxon>Pseudomonadati</taxon>
        <taxon>Pseudomonadota</taxon>
        <taxon>Gammaproteobacteria</taxon>
        <taxon>Pseudomonadales</taxon>
        <taxon>Pseudomonadaceae</taxon>
        <taxon>Pseudomonas</taxon>
    </lineage>
</organism>
<dbReference type="AlphaFoldDB" id="A0A8I1EBX9"/>
<evidence type="ECO:0000313" key="2">
    <source>
        <dbReference type="Proteomes" id="UP000637061"/>
    </source>
</evidence>
<reference evidence="1" key="1">
    <citation type="submission" date="2020-12" db="EMBL/GenBank/DDBJ databases">
        <title>Enhanced detection system for hospital associated transmission using whole genome sequencing surveillance.</title>
        <authorList>
            <person name="Harrison L.H."/>
            <person name="Van Tyne D."/>
            <person name="Marsh J.W."/>
            <person name="Griffith M.P."/>
            <person name="Snyder D.J."/>
            <person name="Cooper V.S."/>
            <person name="Mustapha M."/>
        </authorList>
    </citation>
    <scope>NUCLEOTIDE SEQUENCE</scope>
    <source>
        <strain evidence="1">PSB00042</strain>
    </source>
</reference>
<accession>A0A8I1EBX9</accession>
<name>A0A8I1EBX9_PSEPU</name>